<proteinExistence type="predicted"/>
<organism evidence="1 2">
    <name type="scientific">Cajanus cajan</name>
    <name type="common">Pigeon pea</name>
    <name type="synonym">Cajanus indicus</name>
    <dbReference type="NCBI Taxonomy" id="3821"/>
    <lineage>
        <taxon>Eukaryota</taxon>
        <taxon>Viridiplantae</taxon>
        <taxon>Streptophyta</taxon>
        <taxon>Embryophyta</taxon>
        <taxon>Tracheophyta</taxon>
        <taxon>Spermatophyta</taxon>
        <taxon>Magnoliopsida</taxon>
        <taxon>eudicotyledons</taxon>
        <taxon>Gunneridae</taxon>
        <taxon>Pentapetalae</taxon>
        <taxon>rosids</taxon>
        <taxon>fabids</taxon>
        <taxon>Fabales</taxon>
        <taxon>Fabaceae</taxon>
        <taxon>Papilionoideae</taxon>
        <taxon>50 kb inversion clade</taxon>
        <taxon>NPAAA clade</taxon>
        <taxon>indigoferoid/millettioid clade</taxon>
        <taxon>Phaseoleae</taxon>
        <taxon>Cajanus</taxon>
    </lineage>
</organism>
<accession>A0A151U9W4</accession>
<name>A0A151U9W4_CAJCA</name>
<sequence length="70" mass="8129">MQFLFYQTTLQFLKLKFSKEQKQRKAKAKACLFNVVSQGIFKSLVTLLERFESTIFSLETSKNLTSISLT</sequence>
<gene>
    <name evidence="1" type="ORF">KK1_020218</name>
</gene>
<dbReference type="AlphaFoldDB" id="A0A151U9W4"/>
<keyword evidence="2" id="KW-1185">Reference proteome</keyword>
<reference evidence="1 2" key="1">
    <citation type="journal article" date="2012" name="Nat. Biotechnol.">
        <title>Draft genome sequence of pigeonpea (Cajanus cajan), an orphan legume crop of resource-poor farmers.</title>
        <authorList>
            <person name="Varshney R.K."/>
            <person name="Chen W."/>
            <person name="Li Y."/>
            <person name="Bharti A.K."/>
            <person name="Saxena R.K."/>
            <person name="Schlueter J.A."/>
            <person name="Donoghue M.T."/>
            <person name="Azam S."/>
            <person name="Fan G."/>
            <person name="Whaley A.M."/>
            <person name="Farmer A.D."/>
            <person name="Sheridan J."/>
            <person name="Iwata A."/>
            <person name="Tuteja R."/>
            <person name="Penmetsa R.V."/>
            <person name="Wu W."/>
            <person name="Upadhyaya H.D."/>
            <person name="Yang S.P."/>
            <person name="Shah T."/>
            <person name="Saxena K.B."/>
            <person name="Michael T."/>
            <person name="McCombie W.R."/>
            <person name="Yang B."/>
            <person name="Zhang G."/>
            <person name="Yang H."/>
            <person name="Wang J."/>
            <person name="Spillane C."/>
            <person name="Cook D.R."/>
            <person name="May G.D."/>
            <person name="Xu X."/>
            <person name="Jackson S.A."/>
        </authorList>
    </citation>
    <scope>NUCLEOTIDE SEQUENCE [LARGE SCALE GENOMIC DNA]</scope>
    <source>
        <strain evidence="2">cv. Asha</strain>
    </source>
</reference>
<dbReference type="Gramene" id="C.cajan_19642.t">
    <property type="protein sequence ID" value="C.cajan_19642.t"/>
    <property type="gene ID" value="C.cajan_19642"/>
</dbReference>
<evidence type="ECO:0000313" key="2">
    <source>
        <dbReference type="Proteomes" id="UP000075243"/>
    </source>
</evidence>
<protein>
    <submittedName>
        <fullName evidence="1">Uncharacterized protein</fullName>
    </submittedName>
</protein>
<evidence type="ECO:0000313" key="1">
    <source>
        <dbReference type="EMBL" id="KYP76001.1"/>
    </source>
</evidence>
<dbReference type="EMBL" id="CM003603">
    <property type="protein sequence ID" value="KYP76001.1"/>
    <property type="molecule type" value="Genomic_DNA"/>
</dbReference>
<dbReference type="Proteomes" id="UP000075243">
    <property type="component" value="Chromosome 1"/>
</dbReference>